<protein>
    <submittedName>
        <fullName evidence="1">Uncharacterized protein</fullName>
    </submittedName>
</protein>
<dbReference type="AlphaFoldDB" id="A0A916Q6S0"/>
<evidence type="ECO:0000313" key="2">
    <source>
        <dbReference type="Proteomes" id="UP000613208"/>
    </source>
</evidence>
<keyword evidence="2" id="KW-1185">Reference proteome</keyword>
<organism evidence="1 2">
    <name type="scientific">Anaerostipes butyraticus</name>
    <dbReference type="NCBI Taxonomy" id="645466"/>
    <lineage>
        <taxon>Bacteria</taxon>
        <taxon>Bacillati</taxon>
        <taxon>Bacillota</taxon>
        <taxon>Clostridia</taxon>
        <taxon>Lachnospirales</taxon>
        <taxon>Lachnospiraceae</taxon>
        <taxon>Anaerostipes</taxon>
    </lineage>
</organism>
<gene>
    <name evidence="1" type="ORF">ANBU17_00370</name>
</gene>
<accession>A0A916Q6S0</accession>
<dbReference type="Proteomes" id="UP000613208">
    <property type="component" value="Unassembled WGS sequence"/>
</dbReference>
<dbReference type="RefSeq" id="WP_201309509.1">
    <property type="nucleotide sequence ID" value="NZ_BLYI01000002.1"/>
</dbReference>
<evidence type="ECO:0000313" key="1">
    <source>
        <dbReference type="EMBL" id="GFO83690.1"/>
    </source>
</evidence>
<proteinExistence type="predicted"/>
<dbReference type="EMBL" id="BLYI01000002">
    <property type="protein sequence ID" value="GFO83690.1"/>
    <property type="molecule type" value="Genomic_DNA"/>
</dbReference>
<reference evidence="1" key="1">
    <citation type="submission" date="2020-06" db="EMBL/GenBank/DDBJ databases">
        <title>Characterization of fructooligosaccharide metabolism and fructooligosaccharide-degrading enzymes in human commensal butyrate producers.</title>
        <authorList>
            <person name="Tanno H."/>
            <person name="Fujii T."/>
            <person name="Hirano K."/>
            <person name="Maeno S."/>
            <person name="Tonozuka T."/>
            <person name="Sakamoto M."/>
            <person name="Ohkuma M."/>
            <person name="Tochio T."/>
            <person name="Endo A."/>
        </authorList>
    </citation>
    <scope>NUCLEOTIDE SEQUENCE</scope>
    <source>
        <strain evidence="1">JCM 17466</strain>
    </source>
</reference>
<comment type="caution">
    <text evidence="1">The sequence shown here is derived from an EMBL/GenBank/DDBJ whole genome shotgun (WGS) entry which is preliminary data.</text>
</comment>
<name>A0A916Q6S0_9FIRM</name>
<sequence length="249" mass="29771">MEKKMDKDNLINQIYDYLTQEVSEHYKTKELLSRELYQDQKEKDRKVKDVSDQNRIYQIRKVFSPLDFEEETKKEDNMVDTSELDARIRSRKKEIQEEEDKIHMLSGYLKGLEENYFVSSTGNQSEDEIIPFLPAFWKLIEHVKAVHPDVRINYKKTDDLSDVLLHLSFLKGFYAVIRFMLYEIGVYVINIETYIDEDKTLIRFQMKPKIPGDISIFKNKKYTLDKELTKEFSIVRWKTNSVIIQALMK</sequence>